<dbReference type="EMBL" id="CP007151">
    <property type="protein sequence ID" value="AHI30294.1"/>
    <property type="molecule type" value="Genomic_DNA"/>
</dbReference>
<dbReference type="STRING" id="1420916.AU14_17645"/>
<dbReference type="AlphaFoldDB" id="W5YMZ2"/>
<name>W5YMZ2_9GAMM</name>
<organism evidence="1 2">
    <name type="scientific">Marinobacter similis</name>
    <dbReference type="NCBI Taxonomy" id="1420916"/>
    <lineage>
        <taxon>Bacteria</taxon>
        <taxon>Pseudomonadati</taxon>
        <taxon>Pseudomonadota</taxon>
        <taxon>Gammaproteobacteria</taxon>
        <taxon>Pseudomonadales</taxon>
        <taxon>Marinobacteraceae</taxon>
        <taxon>Marinobacter</taxon>
    </lineage>
</organism>
<proteinExistence type="predicted"/>
<dbReference type="KEGG" id="msx:AU14_17645"/>
<keyword evidence="2" id="KW-1185">Reference proteome</keyword>
<dbReference type="HOGENOM" id="CLU_2917250_0_0_6"/>
<sequence>MSTITIIRGTCSGTDLKGVMTKIEASHAEVLGAAMVMKNTEQGWVTDYVVTARGLLLGAVA</sequence>
<evidence type="ECO:0000313" key="2">
    <source>
        <dbReference type="Proteomes" id="UP000061489"/>
    </source>
</evidence>
<dbReference type="RefSeq" id="WP_041342888.1">
    <property type="nucleotide sequence ID" value="NZ_CP007151.1"/>
</dbReference>
<gene>
    <name evidence="1" type="ORF">AU14_17645</name>
</gene>
<accession>W5YMZ2</accession>
<evidence type="ECO:0000313" key="1">
    <source>
        <dbReference type="EMBL" id="AHI30294.1"/>
    </source>
</evidence>
<protein>
    <submittedName>
        <fullName evidence="1">Uncharacterized protein</fullName>
    </submittedName>
</protein>
<dbReference type="Proteomes" id="UP000061489">
    <property type="component" value="Chromosome"/>
</dbReference>
<reference evidence="1 2" key="1">
    <citation type="journal article" date="2014" name="Genome Announc.">
        <title>Draft Genome Sequences of Marinobacter similis A3d10T and Marinobacter salarius R9SW1T.</title>
        <authorList>
            <person name="Ivanova E.P."/>
            <person name="Ng H.J."/>
            <person name="Webb H.K."/>
            <person name="Feng G."/>
            <person name="Oshima K."/>
            <person name="Hattori M."/>
            <person name="Ohkuma M."/>
            <person name="Sergeev A.F."/>
            <person name="Mikhailov V.V."/>
            <person name="Crawford R.J."/>
            <person name="Sawabe T."/>
        </authorList>
    </citation>
    <scope>NUCLEOTIDE SEQUENCE [LARGE SCALE GENOMIC DNA]</scope>
    <source>
        <strain evidence="1 2">A3d10</strain>
    </source>
</reference>